<dbReference type="EMBL" id="CP039354">
    <property type="protein sequence ID" value="QCE09054.1"/>
    <property type="molecule type" value="Genomic_DNA"/>
</dbReference>
<gene>
    <name evidence="4" type="ORF">DEO72_LG10g273</name>
</gene>
<protein>
    <submittedName>
        <fullName evidence="4">Maintenance of ploidy protein MOB1</fullName>
    </submittedName>
</protein>
<keyword evidence="1" id="KW-0433">Leucine-rich repeat</keyword>
<dbReference type="InterPro" id="IPR032675">
    <property type="entry name" value="LRR_dom_sf"/>
</dbReference>
<dbReference type="Pfam" id="PF07725">
    <property type="entry name" value="LRR_3"/>
    <property type="match status" value="1"/>
</dbReference>
<evidence type="ECO:0000256" key="2">
    <source>
        <dbReference type="ARBA" id="ARBA00022737"/>
    </source>
</evidence>
<evidence type="ECO:0000313" key="5">
    <source>
        <dbReference type="Proteomes" id="UP000501690"/>
    </source>
</evidence>
<dbReference type="Gene3D" id="3.80.10.10">
    <property type="entry name" value="Ribonuclease Inhibitor"/>
    <property type="match status" value="3"/>
</dbReference>
<keyword evidence="5" id="KW-1185">Reference proteome</keyword>
<evidence type="ECO:0000256" key="1">
    <source>
        <dbReference type="ARBA" id="ARBA00022614"/>
    </source>
</evidence>
<proteinExistence type="predicted"/>
<sequence>MEKVQGWKDALGLGFKRYQGSDVIQCILLDMRKIENVVVHGETFKKMDNLRMLMLCYSCCGLKSEMSLASSLVSLPNTLMILYLNGFPQRSLPPNFCAQNLVRLEMPNCHLEQLWEGDQNLPKLKRLNLGGSWKLTRIPDLSLSPNIEEIILSHCEKLKEVYSSTFLSELCCLCLDNCSDLRSVNIPGNILSRSPGFISLSQCGKIELFSTAQTQLYCSPSSSLITPTSIFLKLMRQRPTLSVFSDEFKLSRLDRLSGFPSSEIFSITFDRYEEEEKELANNDVYLRCDEVWRKLKEGVPLNFQSLKKLCCLDLSNCFSLTSFPFNLSEMKFLKQLCLSDCSKLETFPEIEDTMEDLRVLILDGTAIQALPSSLWRLVGLQELSLHNCWNLEIIPSSIGSLTRLCKLDLTYCVSLQTFPSSIFKLNLRKLDFCGCFTLMTFPEITEPAHSFAHINLTETAIKDLPSSFDNLVNLRSLHLKKCTDLESLPNSIVNLKLLSSLHCSGCAKLTEIPTHIGRLTSLIELSLSETGIVNLPESIAHLLSLKSLDLMQKS</sequence>
<name>A0A4D6N8B3_VIGUN</name>
<evidence type="ECO:0000313" key="4">
    <source>
        <dbReference type="EMBL" id="QCE09054.1"/>
    </source>
</evidence>
<dbReference type="AlphaFoldDB" id="A0A4D6N8B3"/>
<dbReference type="PANTHER" id="PTHR48051">
    <property type="match status" value="1"/>
</dbReference>
<dbReference type="GO" id="GO:0005737">
    <property type="term" value="C:cytoplasm"/>
    <property type="evidence" value="ECO:0007669"/>
    <property type="project" value="TreeGrafter"/>
</dbReference>
<dbReference type="PANTHER" id="PTHR48051:SF46">
    <property type="entry name" value="LEUCINE RICH REPEAT-CONTAINING DOMAIN PROTEIN"/>
    <property type="match status" value="1"/>
</dbReference>
<accession>A0A4D6N8B3</accession>
<dbReference type="Pfam" id="PF23598">
    <property type="entry name" value="LRR_14"/>
    <property type="match status" value="1"/>
</dbReference>
<keyword evidence="2" id="KW-0677">Repeat</keyword>
<dbReference type="SUPFAM" id="SSF52058">
    <property type="entry name" value="L domain-like"/>
    <property type="match status" value="1"/>
</dbReference>
<evidence type="ECO:0000259" key="3">
    <source>
        <dbReference type="Pfam" id="PF23598"/>
    </source>
</evidence>
<dbReference type="InterPro" id="IPR050216">
    <property type="entry name" value="LRR_domain-containing"/>
</dbReference>
<reference evidence="4 5" key="1">
    <citation type="submission" date="2019-04" db="EMBL/GenBank/DDBJ databases">
        <title>An improved genome assembly and genetic linkage map for asparagus bean, Vigna unguiculata ssp. sesquipedialis.</title>
        <authorList>
            <person name="Xia Q."/>
            <person name="Zhang R."/>
            <person name="Dong Y."/>
        </authorList>
    </citation>
    <scope>NUCLEOTIDE SEQUENCE [LARGE SCALE GENOMIC DNA]</scope>
    <source>
        <tissue evidence="4">Leaf</tissue>
    </source>
</reference>
<dbReference type="Proteomes" id="UP000501690">
    <property type="component" value="Linkage Group LG10"/>
</dbReference>
<feature type="domain" description="Disease resistance R13L4/SHOC-2-like LRR" evidence="3">
    <location>
        <begin position="453"/>
        <end position="527"/>
    </location>
</feature>
<organism evidence="4 5">
    <name type="scientific">Vigna unguiculata</name>
    <name type="common">Cowpea</name>
    <dbReference type="NCBI Taxonomy" id="3917"/>
    <lineage>
        <taxon>Eukaryota</taxon>
        <taxon>Viridiplantae</taxon>
        <taxon>Streptophyta</taxon>
        <taxon>Embryophyta</taxon>
        <taxon>Tracheophyta</taxon>
        <taxon>Spermatophyta</taxon>
        <taxon>Magnoliopsida</taxon>
        <taxon>eudicotyledons</taxon>
        <taxon>Gunneridae</taxon>
        <taxon>Pentapetalae</taxon>
        <taxon>rosids</taxon>
        <taxon>fabids</taxon>
        <taxon>Fabales</taxon>
        <taxon>Fabaceae</taxon>
        <taxon>Papilionoideae</taxon>
        <taxon>50 kb inversion clade</taxon>
        <taxon>NPAAA clade</taxon>
        <taxon>indigoferoid/millettioid clade</taxon>
        <taxon>Phaseoleae</taxon>
        <taxon>Vigna</taxon>
    </lineage>
</organism>
<dbReference type="InterPro" id="IPR055414">
    <property type="entry name" value="LRR_R13L4/SHOC2-like"/>
</dbReference>
<dbReference type="InterPro" id="IPR011713">
    <property type="entry name" value="Leu-rich_rpt_3"/>
</dbReference>